<evidence type="ECO:0000313" key="2">
    <source>
        <dbReference type="EMBL" id="WMT13309.1"/>
    </source>
</evidence>
<accession>A0A1Q5UZ90</accession>
<protein>
    <recommendedName>
        <fullName evidence="5">DUF2946 domain-containing protein</fullName>
    </recommendedName>
</protein>
<reference evidence="2 4" key="3">
    <citation type="submission" date="2023-08" db="EMBL/GenBank/DDBJ databases">
        <title>Complete Genome and Methylome dissection of Serratia fonticola NEB369.</title>
        <authorList>
            <person name="Fomenkov A."/>
            <person name="Roberts R.D."/>
        </authorList>
    </citation>
    <scope>NUCLEOTIDE SEQUENCE [LARGE SCALE GENOMIC DNA]</scope>
    <source>
        <strain evidence="2 4">NEB369</strain>
    </source>
</reference>
<keyword evidence="4" id="KW-1185">Reference proteome</keyword>
<proteinExistence type="predicted"/>
<dbReference type="Proteomes" id="UP000503464">
    <property type="component" value="Chromosome"/>
</dbReference>
<name>A0A1Q5UZ90_SERFO</name>
<evidence type="ECO:0000313" key="1">
    <source>
        <dbReference type="EMBL" id="QKJ58339.1"/>
    </source>
</evidence>
<dbReference type="Proteomes" id="UP001235341">
    <property type="component" value="Chromosome"/>
</dbReference>
<sequence length="142" mass="15424">MSALASISISMHRLRFAKKRAAAWLLAVCWLLLNSQLAIASHHCDLQLTTVAPAAQHTMHMQAADPLANEMMQAEGPVCEKHCVPDSAQQDHGNLALAAVIPASSELLVAAPQPQAQFLRLDWQTPPIAGPPAEIVFCRFRE</sequence>
<dbReference type="RefSeq" id="WP_065683052.1">
    <property type="nucleotide sequence ID" value="NZ_CP023956.1"/>
</dbReference>
<evidence type="ECO:0000313" key="4">
    <source>
        <dbReference type="Proteomes" id="UP001235341"/>
    </source>
</evidence>
<organism evidence="1 3">
    <name type="scientific">Serratia fonticola</name>
    <dbReference type="NCBI Taxonomy" id="47917"/>
    <lineage>
        <taxon>Bacteria</taxon>
        <taxon>Pseudomonadati</taxon>
        <taxon>Pseudomonadota</taxon>
        <taxon>Gammaproteobacteria</taxon>
        <taxon>Enterobacterales</taxon>
        <taxon>Yersiniaceae</taxon>
        <taxon>Serratia</taxon>
    </lineage>
</organism>
<gene>
    <name evidence="1" type="ORF">G9399_08070</name>
    <name evidence="2" type="ORF">RFB13_19015</name>
</gene>
<dbReference type="EMBL" id="CP054160">
    <property type="protein sequence ID" value="QKJ58339.1"/>
    <property type="molecule type" value="Genomic_DNA"/>
</dbReference>
<evidence type="ECO:0000313" key="3">
    <source>
        <dbReference type="Proteomes" id="UP000503464"/>
    </source>
</evidence>
<reference evidence="1" key="2">
    <citation type="submission" date="2022-06" db="EMBL/GenBank/DDBJ databases">
        <title>Genome sequences of seven Enterobacteriaceae strains isolated from Canadian wastewater treatment facilities.</title>
        <authorList>
            <person name="Huang H."/>
            <person name="Chmara J.T."/>
            <person name="Duceppe M.-O."/>
        </authorList>
    </citation>
    <scope>NUCLEOTIDE SEQUENCE</scope>
    <source>
        <strain evidence="1">HH13</strain>
    </source>
</reference>
<dbReference type="EMBL" id="CP133586">
    <property type="protein sequence ID" value="WMT13309.1"/>
    <property type="molecule type" value="Genomic_DNA"/>
</dbReference>
<dbReference type="AlphaFoldDB" id="A0A1Q5UZ90"/>
<reference evidence="3" key="1">
    <citation type="submission" date="2020-03" db="EMBL/GenBank/DDBJ databases">
        <title>Genome sequences of seven Enterobacteriaceae strains isolated from Canadian wastewater treatment facilities.</title>
        <authorList>
            <person name="Huang H."/>
            <person name="Chmara J.T."/>
            <person name="Duceppe M.-O."/>
        </authorList>
    </citation>
    <scope>NUCLEOTIDE SEQUENCE [LARGE SCALE GENOMIC DNA]</scope>
    <source>
        <strain evidence="3">Biosolid 3</strain>
    </source>
</reference>
<evidence type="ECO:0008006" key="5">
    <source>
        <dbReference type="Google" id="ProtNLM"/>
    </source>
</evidence>